<accession>A0A1L8H142</accession>
<dbReference type="KEGG" id="xla:108710614"/>
<keyword evidence="1" id="KW-1133">Transmembrane helix</keyword>
<dbReference type="PANTHER" id="PTHR36129:SF3">
    <property type="match status" value="1"/>
</dbReference>
<dbReference type="PaxDb" id="8355-A0A1L8H142"/>
<feature type="transmembrane region" description="Helical" evidence="1">
    <location>
        <begin position="35"/>
        <end position="56"/>
    </location>
</feature>
<dbReference type="GO" id="GO:0022857">
    <property type="term" value="F:transmembrane transporter activity"/>
    <property type="evidence" value="ECO:0007669"/>
    <property type="project" value="InterPro"/>
</dbReference>
<evidence type="ECO:0000256" key="1">
    <source>
        <dbReference type="SAM" id="Phobius"/>
    </source>
</evidence>
<dbReference type="Bgee" id="108710614">
    <property type="expression patterns" value="Expressed in intestine and 7 other cell types or tissues"/>
</dbReference>
<dbReference type="GeneID" id="108710614"/>
<dbReference type="PANTHER" id="PTHR36129">
    <property type="entry name" value="ORGANIC SOLUTE TRANSPORTER SUBUNIT BETA-RELATED"/>
    <property type="match status" value="1"/>
</dbReference>
<evidence type="ECO:0000313" key="2">
    <source>
        <dbReference type="Proteomes" id="UP000186698"/>
    </source>
</evidence>
<keyword evidence="1" id="KW-0812">Transmembrane</keyword>
<organism evidence="3">
    <name type="scientific">Xenopus laevis</name>
    <name type="common">African clawed frog</name>
    <dbReference type="NCBI Taxonomy" id="8355"/>
    <lineage>
        <taxon>Eukaryota</taxon>
        <taxon>Metazoa</taxon>
        <taxon>Chordata</taxon>
        <taxon>Craniata</taxon>
        <taxon>Vertebrata</taxon>
        <taxon>Euteleostomi</taxon>
        <taxon>Amphibia</taxon>
        <taxon>Batrachia</taxon>
        <taxon>Anura</taxon>
        <taxon>Pipoidea</taxon>
        <taxon>Pipidae</taxon>
        <taxon>Xenopodinae</taxon>
        <taxon>Xenopus</taxon>
        <taxon>Xenopus</taxon>
    </lineage>
</organism>
<dbReference type="GO" id="GO:0015721">
    <property type="term" value="P:bile acid and bile salt transport"/>
    <property type="evidence" value="ECO:0007669"/>
    <property type="project" value="InterPro"/>
</dbReference>
<dbReference type="RefSeq" id="XP_018107217.1">
    <property type="nucleotide sequence ID" value="XM_018251728.2"/>
</dbReference>
<dbReference type="InterPro" id="IPR029387">
    <property type="entry name" value="OSTbeta"/>
</dbReference>
<keyword evidence="1" id="KW-0472">Membrane</keyword>
<sequence length="134" mass="15221">MADSSQQTDITTTPSVAQKKLQRAIWFFRTGDLTAWNYAILGLALAGLVLGIFLLIRNILGNRKRKMIEMYKKREGSAFPEEVDNKQAEIHLENEDSSNKANLLQKEMKPGDITVQWKDGHVESLYTVLPEEDV</sequence>
<gene>
    <name evidence="3 4" type="primary">LOC108710614</name>
</gene>
<protein>
    <submittedName>
        <fullName evidence="3">Organic Solute transporter subunit beta</fullName>
    </submittedName>
</protein>
<dbReference type="Proteomes" id="UP000186698">
    <property type="component" value="Chromosome 3L"/>
</dbReference>
<dbReference type="InterPro" id="IPR052678">
    <property type="entry name" value="OST-beta_subunit"/>
</dbReference>
<evidence type="ECO:0000313" key="4">
    <source>
        <dbReference type="RefSeq" id="XP_041442823.1"/>
    </source>
</evidence>
<dbReference type="STRING" id="8355.A0A1L8H142"/>
<dbReference type="GO" id="GO:0046982">
    <property type="term" value="F:protein heterodimerization activity"/>
    <property type="evidence" value="ECO:0007669"/>
    <property type="project" value="InterPro"/>
</dbReference>
<dbReference type="AlphaFoldDB" id="A0A1L8H142"/>
<name>A0A1L8H142_XENLA</name>
<dbReference type="RefSeq" id="XP_041442823.1">
    <property type="nucleotide sequence ID" value="XM_041586889.1"/>
</dbReference>
<dbReference type="GO" id="GO:0005886">
    <property type="term" value="C:plasma membrane"/>
    <property type="evidence" value="ECO:0007669"/>
    <property type="project" value="InterPro"/>
</dbReference>
<proteinExistence type="predicted"/>
<dbReference type="OMA" id="EMLWVFR"/>
<dbReference type="Pfam" id="PF15048">
    <property type="entry name" value="OSTbeta"/>
    <property type="match status" value="1"/>
</dbReference>
<dbReference type="OrthoDB" id="9899510at2759"/>
<reference evidence="3" key="1">
    <citation type="submission" date="2022-04" db="UniProtKB">
        <authorList>
            <consortium name="RefSeq"/>
        </authorList>
    </citation>
    <scope>IDENTIFICATION</scope>
    <source>
        <strain evidence="3 4">J_2021</strain>
        <tissue evidence="3 4">Erythrocytes</tissue>
    </source>
</reference>
<dbReference type="CTD" id="108710614"/>
<keyword evidence="2" id="KW-1185">Reference proteome</keyword>
<evidence type="ECO:0000313" key="3">
    <source>
        <dbReference type="RefSeq" id="XP_018107217.1"/>
    </source>
</evidence>